<dbReference type="GO" id="GO:0017004">
    <property type="term" value="P:cytochrome complex assembly"/>
    <property type="evidence" value="ECO:0007669"/>
    <property type="project" value="UniProtKB-KW"/>
</dbReference>
<dbReference type="InterPro" id="IPR036249">
    <property type="entry name" value="Thioredoxin-like_sf"/>
</dbReference>
<dbReference type="PROSITE" id="PS00194">
    <property type="entry name" value="THIOREDOXIN_1"/>
    <property type="match status" value="1"/>
</dbReference>
<evidence type="ECO:0000256" key="2">
    <source>
        <dbReference type="ARBA" id="ARBA00007758"/>
    </source>
</evidence>
<dbReference type="GO" id="GO:0030288">
    <property type="term" value="C:outer membrane-bounded periplasmic space"/>
    <property type="evidence" value="ECO:0007669"/>
    <property type="project" value="InterPro"/>
</dbReference>
<dbReference type="RefSeq" id="WP_108358168.1">
    <property type="nucleotide sequence ID" value="NZ_NESP01000001.1"/>
</dbReference>
<evidence type="ECO:0000259" key="6">
    <source>
        <dbReference type="PROSITE" id="PS51352"/>
    </source>
</evidence>
<keyword evidence="4" id="KW-1015">Disulfide bond</keyword>
<dbReference type="PANTHER" id="PTHR42852">
    <property type="entry name" value="THIOL:DISULFIDE INTERCHANGE PROTEIN DSBE"/>
    <property type="match status" value="1"/>
</dbReference>
<gene>
    <name evidence="7" type="ORF">B9Z44_04480</name>
</gene>
<comment type="caution">
    <text evidence="7">The sequence shown here is derived from an EMBL/GenBank/DDBJ whole genome shotgun (WGS) entry which is preliminary data.</text>
</comment>
<dbReference type="AlphaFoldDB" id="A0A315ESH0"/>
<dbReference type="PANTHER" id="PTHR42852:SF6">
    <property type="entry name" value="THIOL:DISULFIDE INTERCHANGE PROTEIN DSBE"/>
    <property type="match status" value="1"/>
</dbReference>
<dbReference type="InterPro" id="IPR013766">
    <property type="entry name" value="Thioredoxin_domain"/>
</dbReference>
<dbReference type="Pfam" id="PF08534">
    <property type="entry name" value="Redoxin"/>
    <property type="match status" value="1"/>
</dbReference>
<evidence type="ECO:0000256" key="3">
    <source>
        <dbReference type="ARBA" id="ARBA00022748"/>
    </source>
</evidence>
<evidence type="ECO:0000313" key="7">
    <source>
        <dbReference type="EMBL" id="PUE58914.1"/>
    </source>
</evidence>
<comment type="subcellular location">
    <subcellularLocation>
        <location evidence="1">Cell envelope</location>
    </subcellularLocation>
</comment>
<evidence type="ECO:0000256" key="4">
    <source>
        <dbReference type="ARBA" id="ARBA00023157"/>
    </source>
</evidence>
<sequence length="193" mass="21570">MKKVLIPLVLFIGLVVFLAVGLKRDPREIPSPLIGKPAPHFTLFTLEPGDAKFSPVDMQGQVWMLNVWATWCVACREEHPVLVAFSEKNQVPIVGLSYKEIQPQDPAYKSPFDEKLKLARERSQVWLKRHGNPYVTSVMDLDGRVGINYGVYGVPETYVIDKAGVIRYKFVGAVTPALLADKVLPLIAELNKS</sequence>
<accession>A0A315ESH0</accession>
<name>A0A315ESH0_9BURK</name>
<dbReference type="CDD" id="cd03010">
    <property type="entry name" value="TlpA_like_DsbE"/>
    <property type="match status" value="1"/>
</dbReference>
<reference evidence="7 8" key="1">
    <citation type="submission" date="2017-04" db="EMBL/GenBank/DDBJ databases">
        <title>Unexpected and diverse lifestyles within the genus Limnohabitans.</title>
        <authorList>
            <person name="Kasalicky V."/>
            <person name="Mehrshad M."/>
            <person name="Andrei S.-A."/>
            <person name="Salcher M."/>
            <person name="Kratochvilova H."/>
            <person name="Simek K."/>
            <person name="Ghai R."/>
        </authorList>
    </citation>
    <scope>NUCLEOTIDE SEQUENCE [LARGE SCALE GENOMIC DNA]</scope>
    <source>
        <strain evidence="7 8">MWH-C5</strain>
    </source>
</reference>
<keyword evidence="3" id="KW-0201">Cytochrome c-type biogenesis</keyword>
<feature type="domain" description="Thioredoxin" evidence="6">
    <location>
        <begin position="32"/>
        <end position="192"/>
    </location>
</feature>
<dbReference type="Gene3D" id="3.40.30.10">
    <property type="entry name" value="Glutaredoxin"/>
    <property type="match status" value="1"/>
</dbReference>
<dbReference type="InterPro" id="IPR013740">
    <property type="entry name" value="Redoxin"/>
</dbReference>
<evidence type="ECO:0000256" key="5">
    <source>
        <dbReference type="ARBA" id="ARBA00023284"/>
    </source>
</evidence>
<comment type="similarity">
    <text evidence="2">Belongs to the thioredoxin family. DsbE subfamily.</text>
</comment>
<dbReference type="InterPro" id="IPR017937">
    <property type="entry name" value="Thioredoxin_CS"/>
</dbReference>
<dbReference type="GO" id="GO:0015036">
    <property type="term" value="F:disulfide oxidoreductase activity"/>
    <property type="evidence" value="ECO:0007669"/>
    <property type="project" value="InterPro"/>
</dbReference>
<evidence type="ECO:0000313" key="8">
    <source>
        <dbReference type="Proteomes" id="UP000251341"/>
    </source>
</evidence>
<dbReference type="PROSITE" id="PS51352">
    <property type="entry name" value="THIOREDOXIN_2"/>
    <property type="match status" value="1"/>
</dbReference>
<dbReference type="InterPro" id="IPR050553">
    <property type="entry name" value="Thioredoxin_ResA/DsbE_sf"/>
</dbReference>
<protein>
    <submittedName>
        <fullName evidence="7">Thiol:disulfide interchange protein</fullName>
    </submittedName>
</protein>
<organism evidence="7 8">
    <name type="scientific">Limnohabitans curvus</name>
    <dbReference type="NCBI Taxonomy" id="323423"/>
    <lineage>
        <taxon>Bacteria</taxon>
        <taxon>Pseudomonadati</taxon>
        <taxon>Pseudomonadota</taxon>
        <taxon>Betaproteobacteria</taxon>
        <taxon>Burkholderiales</taxon>
        <taxon>Comamonadaceae</taxon>
        <taxon>Limnohabitans</taxon>
    </lineage>
</organism>
<dbReference type="InterPro" id="IPR004799">
    <property type="entry name" value="Periplasmic_diS_OxRdtase_DsbE"/>
</dbReference>
<proteinExistence type="inferred from homology"/>
<evidence type="ECO:0000256" key="1">
    <source>
        <dbReference type="ARBA" id="ARBA00004196"/>
    </source>
</evidence>
<dbReference type="SUPFAM" id="SSF52833">
    <property type="entry name" value="Thioredoxin-like"/>
    <property type="match status" value="1"/>
</dbReference>
<dbReference type="Proteomes" id="UP000251341">
    <property type="component" value="Unassembled WGS sequence"/>
</dbReference>
<dbReference type="EMBL" id="NESP01000001">
    <property type="protein sequence ID" value="PUE58914.1"/>
    <property type="molecule type" value="Genomic_DNA"/>
</dbReference>
<keyword evidence="8" id="KW-1185">Reference proteome</keyword>
<keyword evidence="5" id="KW-0676">Redox-active center</keyword>